<dbReference type="Proteomes" id="UP000274661">
    <property type="component" value="Unassembled WGS sequence"/>
</dbReference>
<sequence length="199" mass="21905">MLLMVSLALLLSLGALAPPSSGDALKQPIELVKPEVAAARVAACGFKSVRPKFDDTQQEDVVEVSKVASASKEQLECVARASLQTHYYVTLPAPVEQTYQTLYWQMSRERDKADAKAWLDKRGLLARLPLYDPKRSDEATFARTLEKLCGPRATGSLKTMEEHSAGNLDEETLWCLVNAASASGYPLGFIGNEAYKRER</sequence>
<dbReference type="AlphaFoldDB" id="A0A429V653"/>
<gene>
    <name evidence="2" type="ORF">HMF7854_00140</name>
</gene>
<accession>A0A429V653</accession>
<evidence type="ECO:0000256" key="1">
    <source>
        <dbReference type="SAM" id="SignalP"/>
    </source>
</evidence>
<dbReference type="OrthoDB" id="7583441at2"/>
<feature type="signal peptide" evidence="1">
    <location>
        <begin position="1"/>
        <end position="17"/>
    </location>
</feature>
<proteinExistence type="predicted"/>
<evidence type="ECO:0000313" key="2">
    <source>
        <dbReference type="EMBL" id="RST29417.1"/>
    </source>
</evidence>
<dbReference type="EMBL" id="RWJF01000001">
    <property type="protein sequence ID" value="RST29417.1"/>
    <property type="molecule type" value="Genomic_DNA"/>
</dbReference>
<protein>
    <submittedName>
        <fullName evidence="2">Uncharacterized protein</fullName>
    </submittedName>
</protein>
<comment type="caution">
    <text evidence="2">The sequence shown here is derived from an EMBL/GenBank/DDBJ whole genome shotgun (WGS) entry which is preliminary data.</text>
</comment>
<feature type="chain" id="PRO_5019181426" evidence="1">
    <location>
        <begin position="18"/>
        <end position="199"/>
    </location>
</feature>
<reference evidence="2 3" key="1">
    <citation type="submission" date="2018-12" db="EMBL/GenBank/DDBJ databases">
        <title>Sphingomonas sp. HMF7854 Genome sequencing and assembly.</title>
        <authorList>
            <person name="Cha I."/>
            <person name="Kang H."/>
            <person name="Kim H."/>
            <person name="Kang J."/>
            <person name="Joh K."/>
        </authorList>
    </citation>
    <scope>NUCLEOTIDE SEQUENCE [LARGE SCALE GENOMIC DNA]</scope>
    <source>
        <strain evidence="2 3">HMF7854</strain>
    </source>
</reference>
<dbReference type="RefSeq" id="WP_126717260.1">
    <property type="nucleotide sequence ID" value="NZ_RWJF01000001.1"/>
</dbReference>
<name>A0A429V653_9SPHN</name>
<organism evidence="2 3">
    <name type="scientific">Sphingomonas ginkgonis</name>
    <dbReference type="NCBI Taxonomy" id="2315330"/>
    <lineage>
        <taxon>Bacteria</taxon>
        <taxon>Pseudomonadati</taxon>
        <taxon>Pseudomonadota</taxon>
        <taxon>Alphaproteobacteria</taxon>
        <taxon>Sphingomonadales</taxon>
        <taxon>Sphingomonadaceae</taxon>
        <taxon>Sphingomonas</taxon>
    </lineage>
</organism>
<evidence type="ECO:0000313" key="3">
    <source>
        <dbReference type="Proteomes" id="UP000274661"/>
    </source>
</evidence>
<keyword evidence="3" id="KW-1185">Reference proteome</keyword>
<keyword evidence="1" id="KW-0732">Signal</keyword>